<reference evidence="3" key="1">
    <citation type="submission" date="2023-07" db="EMBL/GenBank/DDBJ databases">
        <title>30 novel species of actinomycetes from the DSMZ collection.</title>
        <authorList>
            <person name="Nouioui I."/>
        </authorList>
    </citation>
    <scope>NUCLEOTIDE SEQUENCE [LARGE SCALE GENOMIC DNA]</scope>
    <source>
        <strain evidence="3">DSM 42041</strain>
    </source>
</reference>
<feature type="domain" description="Carboxymuconolactone decarboxylase-like" evidence="1">
    <location>
        <begin position="41"/>
        <end position="107"/>
    </location>
</feature>
<dbReference type="SUPFAM" id="SSF69118">
    <property type="entry name" value="AhpD-like"/>
    <property type="match status" value="1"/>
</dbReference>
<dbReference type="EMBL" id="JAVREQ010000006">
    <property type="protein sequence ID" value="MDT0378878.1"/>
    <property type="molecule type" value="Genomic_DNA"/>
</dbReference>
<organism evidence="2 3">
    <name type="scientific">Streptomyces hazeniae</name>
    <dbReference type="NCBI Taxonomy" id="3075538"/>
    <lineage>
        <taxon>Bacteria</taxon>
        <taxon>Bacillati</taxon>
        <taxon>Actinomycetota</taxon>
        <taxon>Actinomycetes</taxon>
        <taxon>Kitasatosporales</taxon>
        <taxon>Streptomycetaceae</taxon>
        <taxon>Streptomyces</taxon>
    </lineage>
</organism>
<evidence type="ECO:0000313" key="3">
    <source>
        <dbReference type="Proteomes" id="UP001183414"/>
    </source>
</evidence>
<dbReference type="Pfam" id="PF02627">
    <property type="entry name" value="CMD"/>
    <property type="match status" value="1"/>
</dbReference>
<dbReference type="Gene3D" id="1.20.1290.10">
    <property type="entry name" value="AhpD-like"/>
    <property type="match status" value="1"/>
</dbReference>
<keyword evidence="3" id="KW-1185">Reference proteome</keyword>
<evidence type="ECO:0000313" key="2">
    <source>
        <dbReference type="EMBL" id="MDT0378878.1"/>
    </source>
</evidence>
<proteinExistence type="predicted"/>
<dbReference type="PANTHER" id="PTHR35446:SF3">
    <property type="entry name" value="CMD DOMAIN-CONTAINING PROTEIN"/>
    <property type="match status" value="1"/>
</dbReference>
<sequence>MFVRHDVASAPEGARPHLENTARGFGFVPAPVAMMAESPELLEGFLNGNKLFDTTSLTPLEREVLILTMATSVECHYCVALHSAMLSRSGTDASLVEALRERRPLEDTRLEALRVFTLAVMAGCGSVRPDLMQGFLDAGYTRRNALEVVLGLGVYTLSTYANRLTEAPVDEPFRAFAWHPQH</sequence>
<protein>
    <submittedName>
        <fullName evidence="2">Carboxymuconolactone decarboxylase family protein</fullName>
    </submittedName>
</protein>
<dbReference type="InterPro" id="IPR003779">
    <property type="entry name" value="CMD-like"/>
</dbReference>
<dbReference type="Proteomes" id="UP001183414">
    <property type="component" value="Unassembled WGS sequence"/>
</dbReference>
<dbReference type="InterPro" id="IPR029032">
    <property type="entry name" value="AhpD-like"/>
</dbReference>
<comment type="caution">
    <text evidence="2">The sequence shown here is derived from an EMBL/GenBank/DDBJ whole genome shotgun (WGS) entry which is preliminary data.</text>
</comment>
<gene>
    <name evidence="2" type="ORF">RM572_08845</name>
</gene>
<evidence type="ECO:0000259" key="1">
    <source>
        <dbReference type="Pfam" id="PF02627"/>
    </source>
</evidence>
<accession>A0ABU2NRL7</accession>
<name>A0ABU2NRL7_9ACTN</name>
<dbReference type="PANTHER" id="PTHR35446">
    <property type="entry name" value="SI:CH211-175M2.5"/>
    <property type="match status" value="1"/>
</dbReference>
<dbReference type="RefSeq" id="WP_311672712.1">
    <property type="nucleotide sequence ID" value="NZ_JAVREQ010000006.1"/>
</dbReference>